<proteinExistence type="predicted"/>
<evidence type="ECO:0000313" key="2">
    <source>
        <dbReference type="EMBL" id="RMA64784.1"/>
    </source>
</evidence>
<dbReference type="SMART" id="SM00849">
    <property type="entry name" value="Lactamase_B"/>
    <property type="match status" value="1"/>
</dbReference>
<accession>A0A3L9YWS2</accession>
<dbReference type="InterPro" id="IPR036866">
    <property type="entry name" value="RibonucZ/Hydroxyglut_hydro"/>
</dbReference>
<gene>
    <name evidence="2" type="ORF">BXY75_1665</name>
</gene>
<evidence type="ECO:0000259" key="1">
    <source>
        <dbReference type="SMART" id="SM00849"/>
    </source>
</evidence>
<dbReference type="GO" id="GO:0016787">
    <property type="term" value="F:hydrolase activity"/>
    <property type="evidence" value="ECO:0007669"/>
    <property type="project" value="UniProtKB-KW"/>
</dbReference>
<dbReference type="Proteomes" id="UP000271339">
    <property type="component" value="Unassembled WGS sequence"/>
</dbReference>
<feature type="domain" description="Metallo-beta-lactamase" evidence="1">
    <location>
        <begin position="70"/>
        <end position="243"/>
    </location>
</feature>
<dbReference type="OrthoDB" id="9802248at2"/>
<name>A0A3L9YWS2_9FLAO</name>
<sequence length="320" mass="35287">MMKYSNLNFWLIAILATTLIVSCTNDDESSQTEVVVFETAPSSAIITTGSVNVITENTVRYHTIDFTQAPYTVTIIETENEVVIVDLGPAPVFAVELKTYLDVINKTGSVIITHNHGDHYGGAVNFTDLDFYAESTIANQLNNTSDFTDIYPNNVIGVSGTQTIGDLTFSFGKVSNAETGENGYFYNEEHKILFSGDLVYNLSHPYLREYTPNDTNDEIDNWIAGLNVLKTNFSAYNHLFVGHNGSRSDIEVVIDENIDYLQNAQGIINGTQTITGGGIATTHQQVIDELELLYPNYLEAGLFLSLPDAFFPGDPGADWF</sequence>
<keyword evidence="3" id="KW-1185">Reference proteome</keyword>
<dbReference type="AlphaFoldDB" id="A0A3L9YWS2"/>
<dbReference type="PROSITE" id="PS51257">
    <property type="entry name" value="PROKAR_LIPOPROTEIN"/>
    <property type="match status" value="1"/>
</dbReference>
<dbReference type="RefSeq" id="WP_121907213.1">
    <property type="nucleotide sequence ID" value="NZ_REFC01000012.1"/>
</dbReference>
<reference evidence="2 3" key="1">
    <citation type="submission" date="2018-10" db="EMBL/GenBank/DDBJ databases">
        <title>Genomic Encyclopedia of Archaeal and Bacterial Type Strains, Phase II (KMG-II): from individual species to whole genera.</title>
        <authorList>
            <person name="Goeker M."/>
        </authorList>
    </citation>
    <scope>NUCLEOTIDE SEQUENCE [LARGE SCALE GENOMIC DNA]</scope>
    <source>
        <strain evidence="2 3">DSM 23424</strain>
    </source>
</reference>
<keyword evidence="2" id="KW-0378">Hydrolase</keyword>
<protein>
    <submittedName>
        <fullName evidence="2">Glyoxylase-like metal-dependent hydrolase (Beta-lactamase superfamily II)</fullName>
    </submittedName>
</protein>
<dbReference type="SUPFAM" id="SSF56281">
    <property type="entry name" value="Metallo-hydrolase/oxidoreductase"/>
    <property type="match status" value="1"/>
</dbReference>
<organism evidence="2 3">
    <name type="scientific">Ulvibacter antarcticus</name>
    <dbReference type="NCBI Taxonomy" id="442714"/>
    <lineage>
        <taxon>Bacteria</taxon>
        <taxon>Pseudomonadati</taxon>
        <taxon>Bacteroidota</taxon>
        <taxon>Flavobacteriia</taxon>
        <taxon>Flavobacteriales</taxon>
        <taxon>Flavobacteriaceae</taxon>
        <taxon>Ulvibacter</taxon>
    </lineage>
</organism>
<comment type="caution">
    <text evidence="2">The sequence shown here is derived from an EMBL/GenBank/DDBJ whole genome shotgun (WGS) entry which is preliminary data.</text>
</comment>
<dbReference type="EMBL" id="REFC01000012">
    <property type="protein sequence ID" value="RMA64784.1"/>
    <property type="molecule type" value="Genomic_DNA"/>
</dbReference>
<dbReference type="InterPro" id="IPR001279">
    <property type="entry name" value="Metallo-B-lactamas"/>
</dbReference>
<evidence type="ECO:0000313" key="3">
    <source>
        <dbReference type="Proteomes" id="UP000271339"/>
    </source>
</evidence>
<dbReference type="Gene3D" id="3.60.15.10">
    <property type="entry name" value="Ribonuclease Z/Hydroxyacylglutathione hydrolase-like"/>
    <property type="match status" value="1"/>
</dbReference>
<dbReference type="Pfam" id="PF00753">
    <property type="entry name" value="Lactamase_B"/>
    <property type="match status" value="1"/>
</dbReference>